<dbReference type="GO" id="GO:0055085">
    <property type="term" value="P:transmembrane transport"/>
    <property type="evidence" value="ECO:0007669"/>
    <property type="project" value="InterPro"/>
</dbReference>
<keyword evidence="4 7" id="KW-0812">Transmembrane</keyword>
<accession>A0A2S0MCF9</accession>
<keyword evidence="2 7" id="KW-0813">Transport</keyword>
<protein>
    <submittedName>
        <fullName evidence="9">ABC transporter permease</fullName>
    </submittedName>
</protein>
<keyword evidence="10" id="KW-1185">Reference proteome</keyword>
<dbReference type="KEGG" id="otk:C6570_04055"/>
<evidence type="ECO:0000256" key="7">
    <source>
        <dbReference type="RuleBase" id="RU363032"/>
    </source>
</evidence>
<evidence type="ECO:0000259" key="8">
    <source>
        <dbReference type="PROSITE" id="PS50928"/>
    </source>
</evidence>
<dbReference type="SUPFAM" id="SSF161098">
    <property type="entry name" value="MetI-like"/>
    <property type="match status" value="1"/>
</dbReference>
<dbReference type="GO" id="GO:0005886">
    <property type="term" value="C:plasma membrane"/>
    <property type="evidence" value="ECO:0007669"/>
    <property type="project" value="UniProtKB-SubCell"/>
</dbReference>
<comment type="subcellular location">
    <subcellularLocation>
        <location evidence="1 7">Cell membrane</location>
        <topology evidence="1 7">Multi-pass membrane protein</topology>
    </subcellularLocation>
</comment>
<sequence length="269" mass="28351">MSPSTIAPPSRPGLLRWLRPLAFPLLLLAAVEWWARTAGKQSDSLAPPTAALQALGRAAVDGSLWQSTAFTLGSAALGLLMGGLLGVALGVALGLAPRAARWSALSIELLRPVPSVALIPLAMLVFGFGVRMEVSVVAFACLWPIMVLTQAAVRQVEPQLQEVAYALQLTPWQRFAWIVAPSIVPRLFVALRLGVAIALVVAVTVEIAANPHGMGYAMAIAQQSLDPALMIAWLLWIAVTGFAINAGAEWLQRHVARRMGAAPLAGGAP</sequence>
<dbReference type="CDD" id="cd06261">
    <property type="entry name" value="TM_PBP2"/>
    <property type="match status" value="1"/>
</dbReference>
<organism evidence="9 10">
    <name type="scientific">Ottowia oryzae</name>
    <dbReference type="NCBI Taxonomy" id="2109914"/>
    <lineage>
        <taxon>Bacteria</taxon>
        <taxon>Pseudomonadati</taxon>
        <taxon>Pseudomonadota</taxon>
        <taxon>Betaproteobacteria</taxon>
        <taxon>Burkholderiales</taxon>
        <taxon>Comamonadaceae</taxon>
        <taxon>Ottowia</taxon>
    </lineage>
</organism>
<dbReference type="InterPro" id="IPR000515">
    <property type="entry name" value="MetI-like"/>
</dbReference>
<feature type="transmembrane region" description="Helical" evidence="7">
    <location>
        <begin position="187"/>
        <end position="209"/>
    </location>
</feature>
<dbReference type="RefSeq" id="WP_106702080.1">
    <property type="nucleotide sequence ID" value="NZ_CP027666.1"/>
</dbReference>
<keyword evidence="5 7" id="KW-1133">Transmembrane helix</keyword>
<feature type="domain" description="ABC transmembrane type-1" evidence="8">
    <location>
        <begin position="64"/>
        <end position="248"/>
    </location>
</feature>
<dbReference type="Proteomes" id="UP000239709">
    <property type="component" value="Chromosome"/>
</dbReference>
<dbReference type="InterPro" id="IPR035906">
    <property type="entry name" value="MetI-like_sf"/>
</dbReference>
<gene>
    <name evidence="9" type="ORF">C6570_04055</name>
</gene>
<evidence type="ECO:0000256" key="6">
    <source>
        <dbReference type="ARBA" id="ARBA00023136"/>
    </source>
</evidence>
<keyword evidence="6 7" id="KW-0472">Membrane</keyword>
<comment type="similarity">
    <text evidence="7">Belongs to the binding-protein-dependent transport system permease family.</text>
</comment>
<evidence type="ECO:0000256" key="2">
    <source>
        <dbReference type="ARBA" id="ARBA00022448"/>
    </source>
</evidence>
<evidence type="ECO:0000313" key="9">
    <source>
        <dbReference type="EMBL" id="AVO33517.1"/>
    </source>
</evidence>
<dbReference type="EMBL" id="CP027666">
    <property type="protein sequence ID" value="AVO33517.1"/>
    <property type="molecule type" value="Genomic_DNA"/>
</dbReference>
<dbReference type="PANTHER" id="PTHR30151">
    <property type="entry name" value="ALKANE SULFONATE ABC TRANSPORTER-RELATED, MEMBRANE SUBUNIT"/>
    <property type="match status" value="1"/>
</dbReference>
<reference evidence="9 10" key="1">
    <citation type="submission" date="2018-03" db="EMBL/GenBank/DDBJ databases">
        <title>Genome sequencing of Ottowia sp.</title>
        <authorList>
            <person name="Kim S.-J."/>
            <person name="Heo J."/>
            <person name="Kwon S.-W."/>
        </authorList>
    </citation>
    <scope>NUCLEOTIDE SEQUENCE [LARGE SCALE GENOMIC DNA]</scope>
    <source>
        <strain evidence="9 10">KADR8-3</strain>
    </source>
</reference>
<dbReference type="AlphaFoldDB" id="A0A2S0MCF9"/>
<feature type="transmembrane region" description="Helical" evidence="7">
    <location>
        <begin position="229"/>
        <end position="251"/>
    </location>
</feature>
<dbReference type="PROSITE" id="PS50928">
    <property type="entry name" value="ABC_TM1"/>
    <property type="match status" value="1"/>
</dbReference>
<dbReference type="Pfam" id="PF00528">
    <property type="entry name" value="BPD_transp_1"/>
    <property type="match status" value="1"/>
</dbReference>
<feature type="transmembrane region" description="Helical" evidence="7">
    <location>
        <begin position="75"/>
        <end position="97"/>
    </location>
</feature>
<evidence type="ECO:0000256" key="3">
    <source>
        <dbReference type="ARBA" id="ARBA00022475"/>
    </source>
</evidence>
<evidence type="ECO:0000313" key="10">
    <source>
        <dbReference type="Proteomes" id="UP000239709"/>
    </source>
</evidence>
<keyword evidence="3" id="KW-1003">Cell membrane</keyword>
<feature type="transmembrane region" description="Helical" evidence="7">
    <location>
        <begin position="134"/>
        <end position="153"/>
    </location>
</feature>
<dbReference type="PANTHER" id="PTHR30151:SF38">
    <property type="entry name" value="ALIPHATIC SULFONATES TRANSPORT PERMEASE PROTEIN SSUC-RELATED"/>
    <property type="match status" value="1"/>
</dbReference>
<feature type="transmembrane region" description="Helical" evidence="7">
    <location>
        <begin position="109"/>
        <end position="128"/>
    </location>
</feature>
<dbReference type="Gene3D" id="1.10.3720.10">
    <property type="entry name" value="MetI-like"/>
    <property type="match status" value="1"/>
</dbReference>
<evidence type="ECO:0000256" key="1">
    <source>
        <dbReference type="ARBA" id="ARBA00004651"/>
    </source>
</evidence>
<proteinExistence type="inferred from homology"/>
<name>A0A2S0MCF9_9BURK</name>
<dbReference type="OrthoDB" id="5458199at2"/>
<evidence type="ECO:0000256" key="4">
    <source>
        <dbReference type="ARBA" id="ARBA00022692"/>
    </source>
</evidence>
<evidence type="ECO:0000256" key="5">
    <source>
        <dbReference type="ARBA" id="ARBA00022989"/>
    </source>
</evidence>